<dbReference type="Proteomes" id="UP000250235">
    <property type="component" value="Unassembled WGS sequence"/>
</dbReference>
<dbReference type="OrthoDB" id="6118509at2759"/>
<evidence type="ECO:0008006" key="3">
    <source>
        <dbReference type="Google" id="ProtNLM"/>
    </source>
</evidence>
<name>A0A2Z7CAB5_9LAMI</name>
<accession>A0A2Z7CAB5</accession>
<evidence type="ECO:0000313" key="1">
    <source>
        <dbReference type="EMBL" id="KZV41383.1"/>
    </source>
</evidence>
<dbReference type="InterPro" id="IPR008999">
    <property type="entry name" value="Actin-crosslinking"/>
</dbReference>
<dbReference type="EMBL" id="KQ999480">
    <property type="protein sequence ID" value="KZV41383.1"/>
    <property type="molecule type" value="Genomic_DNA"/>
</dbReference>
<gene>
    <name evidence="1" type="ORF">F511_38051</name>
</gene>
<reference evidence="1 2" key="1">
    <citation type="journal article" date="2015" name="Proc. Natl. Acad. Sci. U.S.A.">
        <title>The resurrection genome of Boea hygrometrica: A blueprint for survival of dehydration.</title>
        <authorList>
            <person name="Xiao L."/>
            <person name="Yang G."/>
            <person name="Zhang L."/>
            <person name="Yang X."/>
            <person name="Zhao S."/>
            <person name="Ji Z."/>
            <person name="Zhou Q."/>
            <person name="Hu M."/>
            <person name="Wang Y."/>
            <person name="Chen M."/>
            <person name="Xu Y."/>
            <person name="Jin H."/>
            <person name="Xiao X."/>
            <person name="Hu G."/>
            <person name="Bao F."/>
            <person name="Hu Y."/>
            <person name="Wan P."/>
            <person name="Li L."/>
            <person name="Deng X."/>
            <person name="Kuang T."/>
            <person name="Xiang C."/>
            <person name="Zhu J.K."/>
            <person name="Oliver M.J."/>
            <person name="He Y."/>
        </authorList>
    </citation>
    <scope>NUCLEOTIDE SEQUENCE [LARGE SCALE GENOMIC DNA]</scope>
    <source>
        <strain evidence="2">cv. XS01</strain>
    </source>
</reference>
<keyword evidence="2" id="KW-1185">Reference proteome</keyword>
<evidence type="ECO:0000313" key="2">
    <source>
        <dbReference type="Proteomes" id="UP000250235"/>
    </source>
</evidence>
<dbReference type="AlphaFoldDB" id="A0A2Z7CAB5"/>
<sequence>MVAGMNQLHDTRNTLTFKPVAVNNALLDSNKEGYLLVPNKEGYLLASHNEGYLLVSNKEGYLLVSRNGGYLLVSSKEGYLLVSSKEGYMLANSASADFIKTTQLLSSNEEMQLLVLTRKYAPADEQCIC</sequence>
<dbReference type="SUPFAM" id="SSF50405">
    <property type="entry name" value="Actin-crosslinking proteins"/>
    <property type="match status" value="1"/>
</dbReference>
<proteinExistence type="predicted"/>
<protein>
    <recommendedName>
        <fullName evidence="3">DELLA protein GAIP-like</fullName>
    </recommendedName>
</protein>
<organism evidence="1 2">
    <name type="scientific">Dorcoceras hygrometricum</name>
    <dbReference type="NCBI Taxonomy" id="472368"/>
    <lineage>
        <taxon>Eukaryota</taxon>
        <taxon>Viridiplantae</taxon>
        <taxon>Streptophyta</taxon>
        <taxon>Embryophyta</taxon>
        <taxon>Tracheophyta</taxon>
        <taxon>Spermatophyta</taxon>
        <taxon>Magnoliopsida</taxon>
        <taxon>eudicotyledons</taxon>
        <taxon>Gunneridae</taxon>
        <taxon>Pentapetalae</taxon>
        <taxon>asterids</taxon>
        <taxon>lamiids</taxon>
        <taxon>Lamiales</taxon>
        <taxon>Gesneriaceae</taxon>
        <taxon>Didymocarpoideae</taxon>
        <taxon>Trichosporeae</taxon>
        <taxon>Loxocarpinae</taxon>
        <taxon>Dorcoceras</taxon>
    </lineage>
</organism>